<dbReference type="Gene3D" id="3.40.50.1390">
    <property type="entry name" value="Resolvase, N-terminal catalytic domain"/>
    <property type="match status" value="1"/>
</dbReference>
<organism evidence="3 4">
    <name type="scientific">Desulfovibrio piger</name>
    <dbReference type="NCBI Taxonomy" id="901"/>
    <lineage>
        <taxon>Bacteria</taxon>
        <taxon>Pseudomonadati</taxon>
        <taxon>Thermodesulfobacteriota</taxon>
        <taxon>Desulfovibrionia</taxon>
        <taxon>Desulfovibrionales</taxon>
        <taxon>Desulfovibrionaceae</taxon>
        <taxon>Desulfovibrio</taxon>
    </lineage>
</organism>
<reference evidence="4" key="1">
    <citation type="submission" date="2016-10" db="EMBL/GenBank/DDBJ databases">
        <authorList>
            <person name="Wegmann U."/>
        </authorList>
    </citation>
    <scope>NUCLEOTIDE SEQUENCE [LARGE SCALE GENOMIC DNA]</scope>
</reference>
<dbReference type="InterPro" id="IPR006119">
    <property type="entry name" value="Resolv_N"/>
</dbReference>
<protein>
    <submittedName>
        <fullName evidence="3">Resolvase</fullName>
    </submittedName>
</protein>
<feature type="domain" description="Resolvase/invertase-type recombinase catalytic" evidence="2">
    <location>
        <begin position="1"/>
        <end position="98"/>
    </location>
</feature>
<dbReference type="KEGG" id="dpg:DESPIGER_0319"/>
<evidence type="ECO:0000259" key="2">
    <source>
        <dbReference type="PROSITE" id="PS51736"/>
    </source>
</evidence>
<dbReference type="InterPro" id="IPR050639">
    <property type="entry name" value="SSR_resolvase"/>
</dbReference>
<dbReference type="SUPFAM" id="SSF53041">
    <property type="entry name" value="Resolvase-like"/>
    <property type="match status" value="1"/>
</dbReference>
<dbReference type="PANTHER" id="PTHR30461">
    <property type="entry name" value="DNA-INVERTASE FROM LAMBDOID PROPHAGE"/>
    <property type="match status" value="1"/>
</dbReference>
<gene>
    <name evidence="3" type="ORF">DESPIGER_0319</name>
</gene>
<evidence type="ECO:0000256" key="1">
    <source>
        <dbReference type="ARBA" id="ARBA00009913"/>
    </source>
</evidence>
<evidence type="ECO:0000313" key="3">
    <source>
        <dbReference type="EMBL" id="SFV72211.1"/>
    </source>
</evidence>
<dbReference type="AlphaFoldDB" id="A0A1K1LBX3"/>
<dbReference type="Proteomes" id="UP000186323">
    <property type="component" value="Chromosome I"/>
</dbReference>
<dbReference type="CDD" id="cd03768">
    <property type="entry name" value="SR_ResInv"/>
    <property type="match status" value="1"/>
</dbReference>
<dbReference type="Pfam" id="PF00239">
    <property type="entry name" value="Resolvase"/>
    <property type="match status" value="1"/>
</dbReference>
<keyword evidence="4" id="KW-1185">Reference proteome</keyword>
<comment type="similarity">
    <text evidence="1">Belongs to the site-specific recombinase resolvase family.</text>
</comment>
<dbReference type="PROSITE" id="PS51736">
    <property type="entry name" value="RECOMBINASES_3"/>
    <property type="match status" value="1"/>
</dbReference>
<dbReference type="GO" id="GO:0003677">
    <property type="term" value="F:DNA binding"/>
    <property type="evidence" value="ECO:0007669"/>
    <property type="project" value="InterPro"/>
</dbReference>
<dbReference type="EMBL" id="LT630450">
    <property type="protein sequence ID" value="SFV72211.1"/>
    <property type="molecule type" value="Genomic_DNA"/>
</dbReference>
<accession>A0A1K1LBX3</accession>
<proteinExistence type="inferred from homology"/>
<sequence>MDRPEFQACLRALQAGDMLHVHSIDRLTRSLQDLLAILEDMADRNVTVKFYKENLIFSGESSPFQRLHLQIIGAVAEFERALIRERQREGIALAKQRGKYKGSKKRLTEDEIALLATRALKNKENILGLAREFGISRQTAYRYLQYARCRGLSCTAKVLPDMDELL</sequence>
<dbReference type="SMART" id="SM00857">
    <property type="entry name" value="Resolvase"/>
    <property type="match status" value="1"/>
</dbReference>
<dbReference type="InterPro" id="IPR036162">
    <property type="entry name" value="Resolvase-like_N_sf"/>
</dbReference>
<dbReference type="PANTHER" id="PTHR30461:SF26">
    <property type="entry name" value="RESOLVASE HOMOLOG YNEB"/>
    <property type="match status" value="1"/>
</dbReference>
<dbReference type="GO" id="GO:0000150">
    <property type="term" value="F:DNA strand exchange activity"/>
    <property type="evidence" value="ECO:0007669"/>
    <property type="project" value="InterPro"/>
</dbReference>
<evidence type="ECO:0000313" key="4">
    <source>
        <dbReference type="Proteomes" id="UP000186323"/>
    </source>
</evidence>
<name>A0A1K1LBX3_9BACT</name>